<dbReference type="STRING" id="2018661.A0A2A2KXE8"/>
<dbReference type="PANTHER" id="PTHR22989:SF3">
    <property type="entry name" value="METHYLTRANSFERASE FKBM DOMAIN-CONTAINING PROTEIN"/>
    <property type="match status" value="1"/>
</dbReference>
<proteinExistence type="predicted"/>
<accession>A0A2A2KXE8</accession>
<evidence type="ECO:0000259" key="1">
    <source>
        <dbReference type="Pfam" id="PF05050"/>
    </source>
</evidence>
<name>A0A2A2KXE8_9BILA</name>
<dbReference type="Proteomes" id="UP000218231">
    <property type="component" value="Unassembled WGS sequence"/>
</dbReference>
<dbReference type="EMBL" id="LIAE01007551">
    <property type="protein sequence ID" value="PAV78598.1"/>
    <property type="molecule type" value="Genomic_DNA"/>
</dbReference>
<dbReference type="InterPro" id="IPR006342">
    <property type="entry name" value="FkbM_mtfrase"/>
</dbReference>
<sequence>MRAVNEEQYTKFGKYFPFAVGAGSGIRQASVLKNDNKDLMDYGKQVVVHIDFAYFLKEIIKESFIDDAWIDNEYAEYAMMHYFYRNGTLDRNNITICQFNMEIHGPQDNVNMKETFRQFLSRLLDDGRYGIFRPVKGGHYRLFFLNLENKKCLEKYVL</sequence>
<feature type="domain" description="Methyltransferase FkbM" evidence="1">
    <location>
        <begin position="11"/>
        <end position="120"/>
    </location>
</feature>
<keyword evidence="3" id="KW-1185">Reference proteome</keyword>
<dbReference type="OrthoDB" id="5775722at2759"/>
<protein>
    <recommendedName>
        <fullName evidence="1">Methyltransferase FkbM domain-containing protein</fullName>
    </recommendedName>
</protein>
<evidence type="ECO:0000313" key="2">
    <source>
        <dbReference type="EMBL" id="PAV78598.1"/>
    </source>
</evidence>
<dbReference type="AlphaFoldDB" id="A0A2A2KXE8"/>
<organism evidence="2 3">
    <name type="scientific">Diploscapter pachys</name>
    <dbReference type="NCBI Taxonomy" id="2018661"/>
    <lineage>
        <taxon>Eukaryota</taxon>
        <taxon>Metazoa</taxon>
        <taxon>Ecdysozoa</taxon>
        <taxon>Nematoda</taxon>
        <taxon>Chromadorea</taxon>
        <taxon>Rhabditida</taxon>
        <taxon>Rhabditina</taxon>
        <taxon>Rhabditomorpha</taxon>
        <taxon>Rhabditoidea</taxon>
        <taxon>Rhabditidae</taxon>
        <taxon>Diploscapter</taxon>
    </lineage>
</organism>
<dbReference type="Pfam" id="PF05050">
    <property type="entry name" value="Methyltransf_21"/>
    <property type="match status" value="1"/>
</dbReference>
<comment type="caution">
    <text evidence="2">The sequence shown here is derived from an EMBL/GenBank/DDBJ whole genome shotgun (WGS) entry which is preliminary data.</text>
</comment>
<reference evidence="2 3" key="1">
    <citation type="journal article" date="2017" name="Curr. Biol.">
        <title>Genome architecture and evolution of a unichromosomal asexual nematode.</title>
        <authorList>
            <person name="Fradin H."/>
            <person name="Zegar C."/>
            <person name="Gutwein M."/>
            <person name="Lucas J."/>
            <person name="Kovtun M."/>
            <person name="Corcoran D."/>
            <person name="Baugh L.R."/>
            <person name="Kiontke K."/>
            <person name="Gunsalus K."/>
            <person name="Fitch D.H."/>
            <person name="Piano F."/>
        </authorList>
    </citation>
    <scope>NUCLEOTIDE SEQUENCE [LARGE SCALE GENOMIC DNA]</scope>
    <source>
        <strain evidence="2">PF1309</strain>
    </source>
</reference>
<gene>
    <name evidence="2" type="ORF">WR25_09589</name>
</gene>
<dbReference type="PANTHER" id="PTHR22989">
    <property type="entry name" value="UNCHARACTERIZED DUF13 C.ELEGANS"/>
    <property type="match status" value="1"/>
</dbReference>
<evidence type="ECO:0000313" key="3">
    <source>
        <dbReference type="Proteomes" id="UP000218231"/>
    </source>
</evidence>